<dbReference type="PANTHER" id="PTHR30093:SF2">
    <property type="entry name" value="TYPE II SECRETION SYSTEM PROTEIN H"/>
    <property type="match status" value="1"/>
</dbReference>
<dbReference type="EMBL" id="ABCK01000007">
    <property type="protein sequence ID" value="EDM27831.1"/>
    <property type="molecule type" value="Genomic_DNA"/>
</dbReference>
<dbReference type="InterPro" id="IPR012902">
    <property type="entry name" value="N_methyl_site"/>
</dbReference>
<dbReference type="NCBIfam" id="TIGR02532">
    <property type="entry name" value="IV_pilin_GFxxxE"/>
    <property type="match status" value="1"/>
</dbReference>
<sequence length="261" mass="28829">MDKKHFTLIELLVVVAIIAVLASLLLPTLSKARRTARIVTCASQIGQFTKATLMFADDYDNQTPPGYRHSGTWANPDSNVENSLLVDNNPIGYVENTAQYLGVTLDYSSKAALETSAADASTMRPFICTEEDNPQPSKTAFWDSGLVYNATNSYGCNGGLFSREGATSAILNNISAINDTSRTYVYNDAKAMWAGRYISNYGRSNLLEFLNLGAGNVWYDMLASERHQTKVPISFLDGHVKVYDWTRKTSWSEIYGTQGVQ</sequence>
<evidence type="ECO:0008006" key="3">
    <source>
        <dbReference type="Google" id="ProtNLM"/>
    </source>
</evidence>
<name>A6DKD3_9BACT</name>
<reference evidence="1 2" key="1">
    <citation type="journal article" date="2010" name="J. Bacteriol.">
        <title>Genome sequence of Lentisphaera araneosa HTCC2155T, the type species of the order Lentisphaerales in the phylum Lentisphaerae.</title>
        <authorList>
            <person name="Thrash J.C."/>
            <person name="Cho J.C."/>
            <person name="Vergin K.L."/>
            <person name="Morris R.M."/>
            <person name="Giovannoni S.J."/>
        </authorList>
    </citation>
    <scope>NUCLEOTIDE SEQUENCE [LARGE SCALE GENOMIC DNA]</scope>
    <source>
        <strain evidence="1 2">HTCC2155</strain>
    </source>
</reference>
<keyword evidence="2" id="KW-1185">Reference proteome</keyword>
<evidence type="ECO:0000313" key="1">
    <source>
        <dbReference type="EMBL" id="EDM27831.1"/>
    </source>
</evidence>
<accession>A6DKD3</accession>
<dbReference type="AlphaFoldDB" id="A6DKD3"/>
<protein>
    <recommendedName>
        <fullName evidence="3">Prepilin-type N-terminal cleavage/methylation domain-containing protein</fullName>
    </recommendedName>
</protein>
<dbReference type="eggNOG" id="COG2165">
    <property type="taxonomic scope" value="Bacteria"/>
</dbReference>
<proteinExistence type="predicted"/>
<evidence type="ECO:0000313" key="2">
    <source>
        <dbReference type="Proteomes" id="UP000004947"/>
    </source>
</evidence>
<comment type="caution">
    <text evidence="1">The sequence shown here is derived from an EMBL/GenBank/DDBJ whole genome shotgun (WGS) entry which is preliminary data.</text>
</comment>
<gene>
    <name evidence="1" type="ORF">LNTAR_00480</name>
</gene>
<dbReference type="RefSeq" id="WP_007278345.1">
    <property type="nucleotide sequence ID" value="NZ_ABCK01000007.1"/>
</dbReference>
<dbReference type="Proteomes" id="UP000004947">
    <property type="component" value="Unassembled WGS sequence"/>
</dbReference>
<dbReference type="STRING" id="313628.LNTAR_00480"/>
<dbReference type="Gene3D" id="3.30.700.10">
    <property type="entry name" value="Glycoprotein, Type 4 Pilin"/>
    <property type="match status" value="1"/>
</dbReference>
<dbReference type="PANTHER" id="PTHR30093">
    <property type="entry name" value="GENERAL SECRETION PATHWAY PROTEIN G"/>
    <property type="match status" value="1"/>
</dbReference>
<dbReference type="InterPro" id="IPR045584">
    <property type="entry name" value="Pilin-like"/>
</dbReference>
<dbReference type="SUPFAM" id="SSF54523">
    <property type="entry name" value="Pili subunits"/>
    <property type="match status" value="1"/>
</dbReference>
<organism evidence="1 2">
    <name type="scientific">Lentisphaera araneosa HTCC2155</name>
    <dbReference type="NCBI Taxonomy" id="313628"/>
    <lineage>
        <taxon>Bacteria</taxon>
        <taxon>Pseudomonadati</taxon>
        <taxon>Lentisphaerota</taxon>
        <taxon>Lentisphaeria</taxon>
        <taxon>Lentisphaerales</taxon>
        <taxon>Lentisphaeraceae</taxon>
        <taxon>Lentisphaera</taxon>
    </lineage>
</organism>